<dbReference type="InterPro" id="IPR036890">
    <property type="entry name" value="HATPase_C_sf"/>
</dbReference>
<keyword evidence="14" id="KW-1185">Reference proteome</keyword>
<comment type="catalytic activity">
    <reaction evidence="1">
        <text>ATP + protein L-histidine = ADP + protein N-phospho-L-histidine.</text>
        <dbReference type="EC" id="2.7.13.3"/>
    </reaction>
</comment>
<dbReference type="EMBL" id="VFPA01000007">
    <property type="protein sequence ID" value="TQM02170.1"/>
    <property type="molecule type" value="Genomic_DNA"/>
</dbReference>
<dbReference type="SMART" id="SM00387">
    <property type="entry name" value="HATPase_c"/>
    <property type="match status" value="1"/>
</dbReference>
<dbReference type="GO" id="GO:0000155">
    <property type="term" value="F:phosphorelay sensor kinase activity"/>
    <property type="evidence" value="ECO:0007669"/>
    <property type="project" value="InterPro"/>
</dbReference>
<dbReference type="Gene3D" id="1.10.287.130">
    <property type="match status" value="1"/>
</dbReference>
<evidence type="ECO:0000256" key="3">
    <source>
        <dbReference type="ARBA" id="ARBA00012438"/>
    </source>
</evidence>
<dbReference type="FunFam" id="1.10.287.130:FF:000001">
    <property type="entry name" value="Two-component sensor histidine kinase"/>
    <property type="match status" value="1"/>
</dbReference>
<evidence type="ECO:0000256" key="2">
    <source>
        <dbReference type="ARBA" id="ARBA00004236"/>
    </source>
</evidence>
<evidence type="ECO:0000313" key="14">
    <source>
        <dbReference type="Proteomes" id="UP000315677"/>
    </source>
</evidence>
<comment type="subcellular location">
    <subcellularLocation>
        <location evidence="2">Cell membrane</location>
    </subcellularLocation>
</comment>
<keyword evidence="8" id="KW-1133">Transmembrane helix</keyword>
<dbReference type="Gene3D" id="6.10.340.10">
    <property type="match status" value="1"/>
</dbReference>
<dbReference type="OrthoDB" id="9786919at2"/>
<dbReference type="CDD" id="cd06225">
    <property type="entry name" value="HAMP"/>
    <property type="match status" value="1"/>
</dbReference>
<dbReference type="InterPro" id="IPR005467">
    <property type="entry name" value="His_kinase_dom"/>
</dbReference>
<keyword evidence="9" id="KW-0902">Two-component regulatory system</keyword>
<evidence type="ECO:0000256" key="8">
    <source>
        <dbReference type="ARBA" id="ARBA00022989"/>
    </source>
</evidence>
<dbReference type="Proteomes" id="UP000315677">
    <property type="component" value="Unassembled WGS sequence"/>
</dbReference>
<keyword evidence="4" id="KW-0597">Phosphoprotein</keyword>
<dbReference type="PANTHER" id="PTHR45436">
    <property type="entry name" value="SENSOR HISTIDINE KINASE YKOH"/>
    <property type="match status" value="1"/>
</dbReference>
<dbReference type="Pfam" id="PF00672">
    <property type="entry name" value="HAMP"/>
    <property type="match status" value="1"/>
</dbReference>
<dbReference type="InterPro" id="IPR003594">
    <property type="entry name" value="HATPase_dom"/>
</dbReference>
<dbReference type="SUPFAM" id="SSF55874">
    <property type="entry name" value="ATPase domain of HSP90 chaperone/DNA topoisomerase II/histidine kinase"/>
    <property type="match status" value="1"/>
</dbReference>
<keyword evidence="7 13" id="KW-0418">Kinase</keyword>
<evidence type="ECO:0000259" key="12">
    <source>
        <dbReference type="PROSITE" id="PS50885"/>
    </source>
</evidence>
<dbReference type="InterPro" id="IPR036097">
    <property type="entry name" value="HisK_dim/P_sf"/>
</dbReference>
<dbReference type="InterPro" id="IPR003661">
    <property type="entry name" value="HisK_dim/P_dom"/>
</dbReference>
<dbReference type="SUPFAM" id="SSF47384">
    <property type="entry name" value="Homodimeric domain of signal transducing histidine kinase"/>
    <property type="match status" value="1"/>
</dbReference>
<dbReference type="SMART" id="SM00388">
    <property type="entry name" value="HisKA"/>
    <property type="match status" value="1"/>
</dbReference>
<dbReference type="RefSeq" id="WP_142063820.1">
    <property type="nucleotide sequence ID" value="NZ_VFPA01000007.1"/>
</dbReference>
<feature type="domain" description="HAMP" evidence="12">
    <location>
        <begin position="199"/>
        <end position="252"/>
    </location>
</feature>
<name>A0A543CYJ0_9PSEU</name>
<dbReference type="PRINTS" id="PR00344">
    <property type="entry name" value="BCTRLSENSOR"/>
</dbReference>
<dbReference type="Pfam" id="PF00512">
    <property type="entry name" value="HisKA"/>
    <property type="match status" value="1"/>
</dbReference>
<feature type="domain" description="Histidine kinase" evidence="11">
    <location>
        <begin position="267"/>
        <end position="485"/>
    </location>
</feature>
<evidence type="ECO:0000256" key="9">
    <source>
        <dbReference type="ARBA" id="ARBA00023012"/>
    </source>
</evidence>
<gene>
    <name evidence="13" type="ORF">FB558_8032</name>
</gene>
<dbReference type="CDD" id="cd00075">
    <property type="entry name" value="HATPase"/>
    <property type="match status" value="1"/>
</dbReference>
<dbReference type="InterPro" id="IPR050428">
    <property type="entry name" value="TCS_sensor_his_kinase"/>
</dbReference>
<dbReference type="AlphaFoldDB" id="A0A543CYJ0"/>
<reference evidence="13 14" key="1">
    <citation type="submission" date="2019-06" db="EMBL/GenBank/DDBJ databases">
        <title>Sequencing the genomes of 1000 actinobacteria strains.</title>
        <authorList>
            <person name="Klenk H.-P."/>
        </authorList>
    </citation>
    <scope>NUCLEOTIDE SEQUENCE [LARGE SCALE GENOMIC DNA]</scope>
    <source>
        <strain evidence="13 14">DSM 45301</strain>
    </source>
</reference>
<dbReference type="PANTHER" id="PTHR45436:SF5">
    <property type="entry name" value="SENSOR HISTIDINE KINASE TRCS"/>
    <property type="match status" value="1"/>
</dbReference>
<dbReference type="EC" id="2.7.13.3" evidence="3"/>
<keyword evidence="10" id="KW-0472">Membrane</keyword>
<proteinExistence type="predicted"/>
<evidence type="ECO:0000259" key="11">
    <source>
        <dbReference type="PROSITE" id="PS50109"/>
    </source>
</evidence>
<protein>
    <recommendedName>
        <fullName evidence="3">histidine kinase</fullName>
        <ecNumber evidence="3">2.7.13.3</ecNumber>
    </recommendedName>
</protein>
<sequence>MSLRTRLVGTVVGLLLAGLVLTGGATFGALVDWRESHSDNLLRLAAGQITTVLSTGTAAPGSRQPALEQAVAETSAMWRLLAEHGDVPAFFQVRDGAGRVRETVAFGPGPALPDELPPDSRPDGELFRTVTGPPAPWQQQPVTWRIRLAPLAAGSSDLVLVGQRATVSDELVARIRNVLLGTGIAVLAGLVALSAVLVRRELRPLDDIGATAAAIGAGDLTRRVGSPGGDTEIGRLGRALNAMLGQLEQAFDQRRRSEERLRRFVADASHELRTPVATIRGYAELFRRGAAQRPDDLADAMHRIEAEATRMGEMVDELLLLARLDQGRPLEREPVDIGAIADEAVRAAAAVEPDRAIDLRIDGDTVVLGDAARLRQVLGNLLGNVRAHTPAGAPAQVLVTGTADSVRIAVVDNGPGLPPDERGRVFERFYQAPRAETANEHDGHGGTGLGLAIVAAVAKAHDGTVEASAADGGGCRFTIHLPRPAVAPP</sequence>
<evidence type="ECO:0000256" key="7">
    <source>
        <dbReference type="ARBA" id="ARBA00022777"/>
    </source>
</evidence>
<evidence type="ECO:0000313" key="13">
    <source>
        <dbReference type="EMBL" id="TQM02170.1"/>
    </source>
</evidence>
<evidence type="ECO:0000256" key="10">
    <source>
        <dbReference type="ARBA" id="ARBA00023136"/>
    </source>
</evidence>
<keyword evidence="5" id="KW-0808">Transferase</keyword>
<dbReference type="GO" id="GO:0005886">
    <property type="term" value="C:plasma membrane"/>
    <property type="evidence" value="ECO:0007669"/>
    <property type="project" value="UniProtKB-SubCell"/>
</dbReference>
<evidence type="ECO:0000256" key="4">
    <source>
        <dbReference type="ARBA" id="ARBA00022553"/>
    </source>
</evidence>
<comment type="caution">
    <text evidence="13">The sequence shown here is derived from an EMBL/GenBank/DDBJ whole genome shotgun (WGS) entry which is preliminary data.</text>
</comment>
<dbReference type="SUPFAM" id="SSF158472">
    <property type="entry name" value="HAMP domain-like"/>
    <property type="match status" value="1"/>
</dbReference>
<evidence type="ECO:0000256" key="5">
    <source>
        <dbReference type="ARBA" id="ARBA00022679"/>
    </source>
</evidence>
<dbReference type="SMART" id="SM00304">
    <property type="entry name" value="HAMP"/>
    <property type="match status" value="1"/>
</dbReference>
<dbReference type="InterPro" id="IPR004358">
    <property type="entry name" value="Sig_transdc_His_kin-like_C"/>
</dbReference>
<keyword evidence="6" id="KW-0812">Transmembrane</keyword>
<evidence type="ECO:0000256" key="1">
    <source>
        <dbReference type="ARBA" id="ARBA00000085"/>
    </source>
</evidence>
<organism evidence="13 14">
    <name type="scientific">Pseudonocardia kunmingensis</name>
    <dbReference type="NCBI Taxonomy" id="630975"/>
    <lineage>
        <taxon>Bacteria</taxon>
        <taxon>Bacillati</taxon>
        <taxon>Actinomycetota</taxon>
        <taxon>Actinomycetes</taxon>
        <taxon>Pseudonocardiales</taxon>
        <taxon>Pseudonocardiaceae</taxon>
        <taxon>Pseudonocardia</taxon>
    </lineage>
</organism>
<accession>A0A543CYJ0</accession>
<dbReference type="PROSITE" id="PS50109">
    <property type="entry name" value="HIS_KIN"/>
    <property type="match status" value="1"/>
</dbReference>
<dbReference type="PROSITE" id="PS50885">
    <property type="entry name" value="HAMP"/>
    <property type="match status" value="1"/>
</dbReference>
<dbReference type="Gene3D" id="3.30.565.10">
    <property type="entry name" value="Histidine kinase-like ATPase, C-terminal domain"/>
    <property type="match status" value="1"/>
</dbReference>
<evidence type="ECO:0000256" key="6">
    <source>
        <dbReference type="ARBA" id="ARBA00022692"/>
    </source>
</evidence>
<dbReference type="CDD" id="cd00082">
    <property type="entry name" value="HisKA"/>
    <property type="match status" value="1"/>
</dbReference>
<dbReference type="InterPro" id="IPR003660">
    <property type="entry name" value="HAMP_dom"/>
</dbReference>
<dbReference type="Pfam" id="PF02518">
    <property type="entry name" value="HATPase_c"/>
    <property type="match status" value="1"/>
</dbReference>